<dbReference type="InterPro" id="IPR032710">
    <property type="entry name" value="NTF2-like_dom_sf"/>
</dbReference>
<evidence type="ECO:0000313" key="4">
    <source>
        <dbReference type="EMBL" id="RWU82270.1"/>
    </source>
</evidence>
<organism evidence="3 5">
    <name type="scientific">Janibacter hoylei PVAS-1</name>
    <dbReference type="NCBI Taxonomy" id="1210046"/>
    <lineage>
        <taxon>Bacteria</taxon>
        <taxon>Bacillati</taxon>
        <taxon>Actinomycetota</taxon>
        <taxon>Actinomycetes</taxon>
        <taxon>Micrococcales</taxon>
        <taxon>Intrasporangiaceae</taxon>
        <taxon>Janibacter</taxon>
    </lineage>
</organism>
<dbReference type="SUPFAM" id="SSF54427">
    <property type="entry name" value="NTF2-like"/>
    <property type="match status" value="1"/>
</dbReference>
<keyword evidence="6" id="KW-1185">Reference proteome</keyword>
<gene>
    <name evidence="3" type="ORF">B277_04944</name>
    <name evidence="4" type="ORF">CWN80_12075</name>
</gene>
<protein>
    <submittedName>
        <fullName evidence="4">DUF4878 domain-containing protein</fullName>
    </submittedName>
</protein>
<feature type="domain" description="DUF4878" evidence="2">
    <location>
        <begin position="23"/>
        <end position="125"/>
    </location>
</feature>
<dbReference type="EMBL" id="ALWX01000018">
    <property type="protein sequence ID" value="EKA61946.1"/>
    <property type="molecule type" value="Genomic_DNA"/>
</dbReference>
<evidence type="ECO:0000256" key="1">
    <source>
        <dbReference type="SAM" id="SignalP"/>
    </source>
</evidence>
<feature type="chain" id="PRO_5044735175" evidence="1">
    <location>
        <begin position="20"/>
        <end position="129"/>
    </location>
</feature>
<dbReference type="OrthoDB" id="4867589at2"/>
<name>K1E4E3_9MICO</name>
<comment type="caution">
    <text evidence="3">The sequence shown here is derived from an EMBL/GenBank/DDBJ whole genome shotgun (WGS) entry which is preliminary data.</text>
</comment>
<proteinExistence type="predicted"/>
<dbReference type="AlphaFoldDB" id="K1E4E3"/>
<evidence type="ECO:0000313" key="6">
    <source>
        <dbReference type="Proteomes" id="UP000288711"/>
    </source>
</evidence>
<dbReference type="InterPro" id="IPR024267">
    <property type="entry name" value="DUF4878"/>
</dbReference>
<evidence type="ECO:0000313" key="5">
    <source>
        <dbReference type="Proteomes" id="UP000004474"/>
    </source>
</evidence>
<sequence>MKKLATVFAASALALGLSACGSSPEEDAEKAVTDFAQAFEDKDYEKVCDAIDPEMVKTMEQGGMKCAEGMEEGGDEMAEEANADDIEILSSTVSDDEKTATVKVKNAKGEENDVKLKKVDDEWKITMGA</sequence>
<keyword evidence="1" id="KW-0732">Signal</keyword>
<dbReference type="Proteomes" id="UP000288711">
    <property type="component" value="Unassembled WGS sequence"/>
</dbReference>
<evidence type="ECO:0000259" key="2">
    <source>
        <dbReference type="Pfam" id="PF12870"/>
    </source>
</evidence>
<dbReference type="EMBL" id="PIPF01000011">
    <property type="protein sequence ID" value="RWU82270.1"/>
    <property type="molecule type" value="Genomic_DNA"/>
</dbReference>
<dbReference type="Pfam" id="PF12870">
    <property type="entry name" value="DUF4878"/>
    <property type="match status" value="1"/>
</dbReference>
<dbReference type="PROSITE" id="PS51257">
    <property type="entry name" value="PROKAR_LIPOPROTEIN"/>
    <property type="match status" value="1"/>
</dbReference>
<dbReference type="PATRIC" id="fig|1210046.3.peg.958"/>
<dbReference type="Gene3D" id="3.10.450.50">
    <property type="match status" value="1"/>
</dbReference>
<feature type="signal peptide" evidence="1">
    <location>
        <begin position="1"/>
        <end position="19"/>
    </location>
</feature>
<dbReference type="RefSeq" id="WP_007925726.1">
    <property type="nucleotide sequence ID" value="NZ_ALWX01000018.1"/>
</dbReference>
<evidence type="ECO:0000313" key="3">
    <source>
        <dbReference type="EMBL" id="EKA61946.1"/>
    </source>
</evidence>
<dbReference type="Proteomes" id="UP000004474">
    <property type="component" value="Unassembled WGS sequence"/>
</dbReference>
<reference evidence="4" key="3">
    <citation type="submission" date="2017-11" db="EMBL/GenBank/DDBJ databases">
        <authorList>
            <person name="Seuylemezian A."/>
            <person name="Cooper K."/>
            <person name="Vaishampayan P."/>
        </authorList>
    </citation>
    <scope>NUCLEOTIDE SEQUENCE</scope>
    <source>
        <strain evidence="4">PVAS-1</strain>
    </source>
</reference>
<reference evidence="4 6" key="1">
    <citation type="journal article" date="2009" name="Int. J. Syst. Evol. Microbiol.">
        <title>Janibacter hoylei sp. nov., Bacillus isronensis sp. nov. and Bacillus aryabhattai sp. nov., isolated from cryotubes used for collecting air from the upper atmosphere.</title>
        <authorList>
            <person name="Shivaji S."/>
            <person name="Chaturvedi P."/>
            <person name="Begum Z."/>
            <person name="Pindi P.K."/>
            <person name="Manorama R."/>
            <person name="Padmanaban D.A."/>
            <person name="Shouche Y.S."/>
            <person name="Pawar S."/>
            <person name="Vaishampayan P."/>
            <person name="Dutt C.B."/>
            <person name="Datta G.N."/>
            <person name="Manchanda R.K."/>
            <person name="Rao U.R."/>
            <person name="Bhargava P.M."/>
            <person name="Narlikar J.V."/>
        </authorList>
    </citation>
    <scope>NUCLEOTIDE SEQUENCE [LARGE SCALE GENOMIC DNA]</scope>
    <source>
        <strain evidence="4 6">PVAS-1</strain>
    </source>
</reference>
<accession>K1E4E3</accession>
<reference evidence="3 5" key="2">
    <citation type="journal article" date="2012" name="J. Bacteriol.">
        <title>Genome Sequence of Janibacter hoylei MTCC8307, Isolated from the Stratospheric Air.</title>
        <authorList>
            <person name="Pawar S.P."/>
            <person name="Dhotre D.P."/>
            <person name="Shetty S.A."/>
            <person name="Chowdhury S.P."/>
            <person name="Chaudhari B.L."/>
            <person name="Shouche Y.S."/>
        </authorList>
    </citation>
    <scope>NUCLEOTIDE SEQUENCE [LARGE SCALE GENOMIC DNA]</scope>
    <source>
        <strain evidence="3 5">PVAS-1</strain>
    </source>
</reference>